<evidence type="ECO:0000313" key="13">
    <source>
        <dbReference type="Proteomes" id="UP001454036"/>
    </source>
</evidence>
<feature type="transmembrane region" description="Helical" evidence="11">
    <location>
        <begin position="92"/>
        <end position="116"/>
    </location>
</feature>
<feature type="transmembrane region" description="Helical" evidence="11">
    <location>
        <begin position="54"/>
        <end position="71"/>
    </location>
</feature>
<comment type="pathway">
    <text evidence="2">Glycan biosynthesis; sucrose metabolism.</text>
</comment>
<dbReference type="PANTHER" id="PTHR19432:SF70">
    <property type="entry name" value="SUCROSE TRANSPORT PROTEIN SUC1-RELATED"/>
    <property type="match status" value="1"/>
</dbReference>
<dbReference type="InterPro" id="IPR005989">
    <property type="entry name" value="Suc_symporter_pln"/>
</dbReference>
<evidence type="ECO:0000256" key="7">
    <source>
        <dbReference type="ARBA" id="ARBA00022847"/>
    </source>
</evidence>
<accession>A0AAV3QTV6</accession>
<evidence type="ECO:0000256" key="11">
    <source>
        <dbReference type="SAM" id="Phobius"/>
    </source>
</evidence>
<feature type="transmembrane region" description="Helical" evidence="11">
    <location>
        <begin position="469"/>
        <end position="490"/>
    </location>
</feature>
<sequence>MEYAEYKEPIPILDRSKSIGTIALVATIAAAVQYGWALQLSLLSPYIQLLGVPHGWVALVWLCGPISGLIVQPTVGVSSDRCTSRFGRRRPYIVGGGILLLFGVFLIGFAADIGGALGDSLVSGTKPIAITVFVLGFFILDISNNLIQSPCRALLADLSGESEAKITYANALFAFFMAMGNILGYGAGSFKDLYKMLPFTRTNVCDVQCANLKTCCILSGFITSICISFVASMVKEERLDPLLLAQKDAMAGERSPSIINQLTFSIKNLSKPMWNLIFVTSLNWIAWFPFLMYDTDWMGKEIYGGNVKGNPEEVERYYKGVRVGTAALMLYILTLAIMSLAMNVIIKLLGGVTRLWGFGNFILATCMASTALITKIASDARLTNLNNGHQIGSPSLGVKVSAFTLFAALGLPQAVTYCIPYALASIYTNTSDSGQGVALGLLNLAIVIPQMFVAFVIGPLDAAFKGSNLPGFIMGAVAAALSGIFSSSILKV</sequence>
<keyword evidence="7" id="KW-0769">Symport</keyword>
<feature type="transmembrane region" description="Helical" evidence="11">
    <location>
        <begin position="168"/>
        <end position="190"/>
    </location>
</feature>
<keyword evidence="8 11" id="KW-1133">Transmembrane helix</keyword>
<dbReference type="SUPFAM" id="SSF103473">
    <property type="entry name" value="MFS general substrate transporter"/>
    <property type="match status" value="1"/>
</dbReference>
<gene>
    <name evidence="12" type="ORF">LIER_22386</name>
</gene>
<feature type="transmembrane region" description="Helical" evidence="11">
    <location>
        <begin position="436"/>
        <end position="457"/>
    </location>
</feature>
<evidence type="ECO:0000256" key="4">
    <source>
        <dbReference type="ARBA" id="ARBA00022448"/>
    </source>
</evidence>
<evidence type="ECO:0000256" key="5">
    <source>
        <dbReference type="ARBA" id="ARBA00022597"/>
    </source>
</evidence>
<dbReference type="AlphaFoldDB" id="A0AAV3QTV6"/>
<keyword evidence="5" id="KW-0762">Sugar transport</keyword>
<evidence type="ECO:0000256" key="3">
    <source>
        <dbReference type="ARBA" id="ARBA00007134"/>
    </source>
</evidence>
<dbReference type="GO" id="GO:0005886">
    <property type="term" value="C:plasma membrane"/>
    <property type="evidence" value="ECO:0007669"/>
    <property type="project" value="InterPro"/>
</dbReference>
<feature type="transmembrane region" description="Helical" evidence="11">
    <location>
        <begin position="326"/>
        <end position="346"/>
    </location>
</feature>
<dbReference type="GO" id="GO:0008506">
    <property type="term" value="F:sucrose:proton symporter activity"/>
    <property type="evidence" value="ECO:0007669"/>
    <property type="project" value="TreeGrafter"/>
</dbReference>
<keyword evidence="9 11" id="KW-0472">Membrane</keyword>
<comment type="caution">
    <text evidence="12">The sequence shown here is derived from an EMBL/GenBank/DDBJ whole genome shotgun (WGS) entry which is preliminary data.</text>
</comment>
<feature type="transmembrane region" description="Helical" evidence="11">
    <location>
        <begin position="128"/>
        <end position="147"/>
    </location>
</feature>
<feature type="transmembrane region" description="Helical" evidence="11">
    <location>
        <begin position="210"/>
        <end position="234"/>
    </location>
</feature>
<comment type="similarity">
    <text evidence="3">Belongs to the glycoside-pentoside-hexuronide (GPH) cation symporter transporter (TC 2.A.2.4) family.</text>
</comment>
<dbReference type="InterPro" id="IPR036259">
    <property type="entry name" value="MFS_trans_sf"/>
</dbReference>
<evidence type="ECO:0000256" key="9">
    <source>
        <dbReference type="ARBA" id="ARBA00023136"/>
    </source>
</evidence>
<keyword evidence="4" id="KW-0813">Transport</keyword>
<dbReference type="EMBL" id="BAABME010006103">
    <property type="protein sequence ID" value="GAA0167455.1"/>
    <property type="molecule type" value="Genomic_DNA"/>
</dbReference>
<evidence type="ECO:0000256" key="8">
    <source>
        <dbReference type="ARBA" id="ARBA00022989"/>
    </source>
</evidence>
<protein>
    <submittedName>
        <fullName evidence="12">Secondary carrier transporter</fullName>
    </submittedName>
</protein>
<keyword evidence="6 11" id="KW-0812">Transmembrane</keyword>
<evidence type="ECO:0000313" key="12">
    <source>
        <dbReference type="EMBL" id="GAA0167455.1"/>
    </source>
</evidence>
<organism evidence="12 13">
    <name type="scientific">Lithospermum erythrorhizon</name>
    <name type="common">Purple gromwell</name>
    <name type="synonym">Lithospermum officinale var. erythrorhizon</name>
    <dbReference type="NCBI Taxonomy" id="34254"/>
    <lineage>
        <taxon>Eukaryota</taxon>
        <taxon>Viridiplantae</taxon>
        <taxon>Streptophyta</taxon>
        <taxon>Embryophyta</taxon>
        <taxon>Tracheophyta</taxon>
        <taxon>Spermatophyta</taxon>
        <taxon>Magnoliopsida</taxon>
        <taxon>eudicotyledons</taxon>
        <taxon>Gunneridae</taxon>
        <taxon>Pentapetalae</taxon>
        <taxon>asterids</taxon>
        <taxon>lamiids</taxon>
        <taxon>Boraginales</taxon>
        <taxon>Boraginaceae</taxon>
        <taxon>Boraginoideae</taxon>
        <taxon>Lithospermeae</taxon>
        <taxon>Lithospermum</taxon>
    </lineage>
</organism>
<dbReference type="CDD" id="cd17313">
    <property type="entry name" value="MFS_SLC45_SUC"/>
    <property type="match status" value="1"/>
</dbReference>
<proteinExistence type="inferred from homology"/>
<dbReference type="PANTHER" id="PTHR19432">
    <property type="entry name" value="SUGAR TRANSPORTER"/>
    <property type="match status" value="1"/>
</dbReference>
<comment type="similarity">
    <text evidence="10">Belongs to the major facilitator superfamily. Phosphate:H(+) symporter (TC 2.A.1.9) family.</text>
</comment>
<reference evidence="12 13" key="1">
    <citation type="submission" date="2024-01" db="EMBL/GenBank/DDBJ databases">
        <title>The complete chloroplast genome sequence of Lithospermum erythrorhizon: insights into the phylogenetic relationship among Boraginaceae species and the maternal lineages of purple gromwells.</title>
        <authorList>
            <person name="Okada T."/>
            <person name="Watanabe K."/>
        </authorList>
    </citation>
    <scope>NUCLEOTIDE SEQUENCE [LARGE SCALE GENOMIC DNA]</scope>
</reference>
<comment type="subcellular location">
    <subcellularLocation>
        <location evidence="1">Membrane</location>
        <topology evidence="1">Multi-pass membrane protein</topology>
    </subcellularLocation>
</comment>
<evidence type="ECO:0000256" key="10">
    <source>
        <dbReference type="ARBA" id="ARBA00044504"/>
    </source>
</evidence>
<dbReference type="NCBIfam" id="TIGR01301">
    <property type="entry name" value="GPH_sucrose"/>
    <property type="match status" value="1"/>
</dbReference>
<feature type="transmembrane region" description="Helical" evidence="11">
    <location>
        <begin position="273"/>
        <end position="293"/>
    </location>
</feature>
<name>A0AAV3QTV6_LITER</name>
<evidence type="ECO:0000256" key="1">
    <source>
        <dbReference type="ARBA" id="ARBA00004141"/>
    </source>
</evidence>
<dbReference type="Pfam" id="PF13347">
    <property type="entry name" value="MFS_2"/>
    <property type="match status" value="1"/>
</dbReference>
<feature type="transmembrane region" description="Helical" evidence="11">
    <location>
        <begin position="402"/>
        <end position="424"/>
    </location>
</feature>
<dbReference type="Proteomes" id="UP001454036">
    <property type="component" value="Unassembled WGS sequence"/>
</dbReference>
<feature type="transmembrane region" description="Helical" evidence="11">
    <location>
        <begin position="358"/>
        <end position="377"/>
    </location>
</feature>
<dbReference type="GO" id="GO:0005773">
    <property type="term" value="C:vacuole"/>
    <property type="evidence" value="ECO:0007669"/>
    <property type="project" value="TreeGrafter"/>
</dbReference>
<evidence type="ECO:0000256" key="2">
    <source>
        <dbReference type="ARBA" id="ARBA00004914"/>
    </source>
</evidence>
<feature type="transmembrane region" description="Helical" evidence="11">
    <location>
        <begin position="21"/>
        <end position="42"/>
    </location>
</feature>
<dbReference type="Gene3D" id="1.20.1250.20">
    <property type="entry name" value="MFS general substrate transporter like domains"/>
    <property type="match status" value="1"/>
</dbReference>
<evidence type="ECO:0000256" key="6">
    <source>
        <dbReference type="ARBA" id="ARBA00022692"/>
    </source>
</evidence>
<keyword evidence="13" id="KW-1185">Reference proteome</keyword>